<evidence type="ECO:0000313" key="1">
    <source>
        <dbReference type="EMBL" id="MPY57136.1"/>
    </source>
</evidence>
<dbReference type="AlphaFoldDB" id="A0A5N8XDE8"/>
<dbReference type="EMBL" id="VJZC01000034">
    <property type="protein sequence ID" value="MPY57136.1"/>
    <property type="molecule type" value="Genomic_DNA"/>
</dbReference>
<name>A0A5N8XDE8_9ACTN</name>
<reference evidence="1 2" key="1">
    <citation type="submission" date="2019-07" db="EMBL/GenBank/DDBJ databases">
        <title>New species of Amycolatopsis and Streptomyces.</title>
        <authorList>
            <person name="Duangmal K."/>
            <person name="Teo W.F.A."/>
            <person name="Lipun K."/>
        </authorList>
    </citation>
    <scope>NUCLEOTIDE SEQUENCE [LARGE SCALE GENOMIC DNA]</scope>
    <source>
        <strain evidence="1 2">NBRC 106415</strain>
    </source>
</reference>
<sequence>MAQYVLATRAVGRHYLDPELRDRMAELYVDLRDVLYASDTVIGRRERRVLRFAELVLQSEWKLADLSGAGRSLDVLSVLSGPRGKRYQPYANVRLLNQILGTRHRSSDASIEHHCRQVLRFLLRSWLEYERRSAAGTESWGWQRPPSAGEMDERLERLSALSRETAAWPATPPAHDSPPARWDGYVGTAGHGDILEYLVNLPQTQHHEENAFLRVIHLTEVTTSGILARTLSARTWLEQGRLREAGRCLQRAARLAQLQLDIMRVLRRTMSVENFLGFRKETGDASAVQMTSSQALNIHLLGVHPNKVEALESVPENAFLLFHLNDRFQPLRSLLQDVPQGTEDGAAVLSAARDLDEALYAWRRLHLGLAHRYLPKEAPGSGGTSGAPYLSGFYQDRLFDPSGCLFPHPVPVSAPSLDGQHVRARSVFSPLN</sequence>
<evidence type="ECO:0008006" key="3">
    <source>
        <dbReference type="Google" id="ProtNLM"/>
    </source>
</evidence>
<gene>
    <name evidence="1" type="ORF">FNH08_08090</name>
</gene>
<evidence type="ECO:0000313" key="2">
    <source>
        <dbReference type="Proteomes" id="UP000400924"/>
    </source>
</evidence>
<dbReference type="GO" id="GO:0019441">
    <property type="term" value="P:L-tryptophan catabolic process to kynurenine"/>
    <property type="evidence" value="ECO:0007669"/>
    <property type="project" value="InterPro"/>
</dbReference>
<comment type="caution">
    <text evidence="1">The sequence shown here is derived from an EMBL/GenBank/DDBJ whole genome shotgun (WGS) entry which is preliminary data.</text>
</comment>
<dbReference type="OrthoDB" id="4444951at2"/>
<dbReference type="Gene3D" id="1.20.58.480">
    <property type="match status" value="2"/>
</dbReference>
<organism evidence="1 2">
    <name type="scientific">Streptomyces spongiae</name>
    <dbReference type="NCBI Taxonomy" id="565072"/>
    <lineage>
        <taxon>Bacteria</taxon>
        <taxon>Bacillati</taxon>
        <taxon>Actinomycetota</taxon>
        <taxon>Actinomycetes</taxon>
        <taxon>Kitasatosporales</taxon>
        <taxon>Streptomycetaceae</taxon>
        <taxon>Streptomyces</taxon>
    </lineage>
</organism>
<keyword evidence="2" id="KW-1185">Reference proteome</keyword>
<proteinExistence type="predicted"/>
<dbReference type="InterPro" id="IPR037217">
    <property type="entry name" value="Trp/Indoleamine_2_3_dOase-like"/>
</dbReference>
<dbReference type="GO" id="GO:0046872">
    <property type="term" value="F:metal ion binding"/>
    <property type="evidence" value="ECO:0007669"/>
    <property type="project" value="InterPro"/>
</dbReference>
<protein>
    <recommendedName>
        <fullName evidence="3">Tryptophan 2,3-dioxygenase</fullName>
    </recommendedName>
</protein>
<dbReference type="Proteomes" id="UP000400924">
    <property type="component" value="Unassembled WGS sequence"/>
</dbReference>
<dbReference type="SUPFAM" id="SSF140959">
    <property type="entry name" value="Indolic compounds 2,3-dioxygenase-like"/>
    <property type="match status" value="1"/>
</dbReference>
<dbReference type="RefSeq" id="WP_152770679.1">
    <property type="nucleotide sequence ID" value="NZ_VJZC01000034.1"/>
</dbReference>
<dbReference type="GO" id="GO:0020037">
    <property type="term" value="F:heme binding"/>
    <property type="evidence" value="ECO:0007669"/>
    <property type="project" value="InterPro"/>
</dbReference>
<accession>A0A5N8XDE8</accession>